<protein>
    <recommendedName>
        <fullName evidence="3">Short-chain dehydrogenase</fullName>
    </recommendedName>
</protein>
<evidence type="ECO:0008006" key="3">
    <source>
        <dbReference type="Google" id="ProtNLM"/>
    </source>
</evidence>
<dbReference type="RefSeq" id="WP_033202371.1">
    <property type="nucleotide sequence ID" value="NZ_LGUP01000002.1"/>
</dbReference>
<comment type="caution">
    <text evidence="1">The sequence shown here is derived from an EMBL/GenBank/DDBJ whole genome shotgun (WGS) entry which is preliminary data.</text>
</comment>
<dbReference type="PATRIC" id="fig|1938.6.peg.337"/>
<accession>A0A0L8LF33</accession>
<dbReference type="AlphaFoldDB" id="A0A0L8LF33"/>
<name>A0A0L8LF33_STRVR</name>
<organism evidence="1 2">
    <name type="scientific">Streptomyces viridochromogenes</name>
    <dbReference type="NCBI Taxonomy" id="1938"/>
    <lineage>
        <taxon>Bacteria</taxon>
        <taxon>Bacillati</taxon>
        <taxon>Actinomycetota</taxon>
        <taxon>Actinomycetes</taxon>
        <taxon>Kitasatosporales</taxon>
        <taxon>Streptomycetaceae</taxon>
        <taxon>Streptomyces</taxon>
    </lineage>
</organism>
<proteinExistence type="predicted"/>
<sequence length="69" mass="7321">MSKVWLITDANSGFGRAFAEAAIAALASDETSLRPALGDDPIDAIHAHLDQVRADLDAWDEVGRGTKLS</sequence>
<evidence type="ECO:0000313" key="1">
    <source>
        <dbReference type="EMBL" id="KOG36646.1"/>
    </source>
</evidence>
<dbReference type="Proteomes" id="UP000037023">
    <property type="component" value="Unassembled WGS sequence"/>
</dbReference>
<dbReference type="EMBL" id="LGUP01000002">
    <property type="protein sequence ID" value="KOG36646.1"/>
    <property type="molecule type" value="Genomic_DNA"/>
</dbReference>
<evidence type="ECO:0000313" key="2">
    <source>
        <dbReference type="Proteomes" id="UP000037023"/>
    </source>
</evidence>
<reference evidence="1 2" key="1">
    <citation type="submission" date="2015-06" db="EMBL/GenBank/DDBJ databases">
        <authorList>
            <person name="Hoefler B.C."/>
            <person name="Straight P.D."/>
        </authorList>
    </citation>
    <scope>NUCLEOTIDE SEQUENCE [LARGE SCALE GENOMIC DNA]</scope>
    <source>
        <strain evidence="1 2">NRRL 3427</strain>
    </source>
</reference>
<gene>
    <name evidence="1" type="ORF">ADK34_01600</name>
</gene>